<evidence type="ECO:0000313" key="1">
    <source>
        <dbReference type="EMBL" id="PPQ67492.1"/>
    </source>
</evidence>
<dbReference type="AlphaFoldDB" id="A0A409VMJ7"/>
<protein>
    <submittedName>
        <fullName evidence="1">Uncharacterized protein</fullName>
    </submittedName>
</protein>
<sequence>MSSIISGHARQCDNKHVIESKPVTMPSGHVITMQRFNCSNTLPEAPARRQPANALRSLDLQNKRAASQCTTSNCICGVSCFFNKCFPTTASMSSSDCTNLANSLISNTATFTIPPNQALAFILNSCEYAAFGTSSTQSTQYCFNDFGAAASEVFHVCGNTQQGGCEGTLNGAPFFVEYVYFSVVPYKTYI</sequence>
<keyword evidence="2" id="KW-1185">Reference proteome</keyword>
<reference evidence="1 2" key="1">
    <citation type="journal article" date="2018" name="Evol. Lett.">
        <title>Horizontal gene cluster transfer increased hallucinogenic mushroom diversity.</title>
        <authorList>
            <person name="Reynolds H.T."/>
            <person name="Vijayakumar V."/>
            <person name="Gluck-Thaler E."/>
            <person name="Korotkin H.B."/>
            <person name="Matheny P.B."/>
            <person name="Slot J.C."/>
        </authorList>
    </citation>
    <scope>NUCLEOTIDE SEQUENCE [LARGE SCALE GENOMIC DNA]</scope>
    <source>
        <strain evidence="1 2">2631</strain>
    </source>
</reference>
<organism evidence="1 2">
    <name type="scientific">Psilocybe cyanescens</name>
    <dbReference type="NCBI Taxonomy" id="93625"/>
    <lineage>
        <taxon>Eukaryota</taxon>
        <taxon>Fungi</taxon>
        <taxon>Dikarya</taxon>
        <taxon>Basidiomycota</taxon>
        <taxon>Agaricomycotina</taxon>
        <taxon>Agaricomycetes</taxon>
        <taxon>Agaricomycetidae</taxon>
        <taxon>Agaricales</taxon>
        <taxon>Agaricineae</taxon>
        <taxon>Strophariaceae</taxon>
        <taxon>Psilocybe</taxon>
    </lineage>
</organism>
<comment type="caution">
    <text evidence="1">The sequence shown here is derived from an EMBL/GenBank/DDBJ whole genome shotgun (WGS) entry which is preliminary data.</text>
</comment>
<dbReference type="EMBL" id="NHYD01003973">
    <property type="protein sequence ID" value="PPQ67492.1"/>
    <property type="molecule type" value="Genomic_DNA"/>
</dbReference>
<dbReference type="InParanoid" id="A0A409VMJ7"/>
<gene>
    <name evidence="1" type="ORF">CVT25_006033</name>
</gene>
<accession>A0A409VMJ7</accession>
<proteinExistence type="predicted"/>
<dbReference type="Proteomes" id="UP000283269">
    <property type="component" value="Unassembled WGS sequence"/>
</dbReference>
<name>A0A409VMJ7_PSICY</name>
<evidence type="ECO:0000313" key="2">
    <source>
        <dbReference type="Proteomes" id="UP000283269"/>
    </source>
</evidence>
<dbReference type="OrthoDB" id="2990149at2759"/>